<protein>
    <submittedName>
        <fullName evidence="3">Uncharacterized protein</fullName>
    </submittedName>
</protein>
<dbReference type="EMBL" id="KK914415">
    <property type="protein sequence ID" value="KDP36990.1"/>
    <property type="molecule type" value="Genomic_DNA"/>
</dbReference>
<keyword evidence="2" id="KW-0732">Signal</keyword>
<dbReference type="AlphaFoldDB" id="A0A067KXJ0"/>
<feature type="signal peptide" evidence="2">
    <location>
        <begin position="1"/>
        <end position="22"/>
    </location>
</feature>
<feature type="region of interest" description="Disordered" evidence="1">
    <location>
        <begin position="47"/>
        <end position="70"/>
    </location>
</feature>
<accession>A0A067KXJ0</accession>
<evidence type="ECO:0000313" key="3">
    <source>
        <dbReference type="EMBL" id="KDP36990.1"/>
    </source>
</evidence>
<evidence type="ECO:0000256" key="2">
    <source>
        <dbReference type="SAM" id="SignalP"/>
    </source>
</evidence>
<feature type="compositionally biased region" description="Gly residues" evidence="1">
    <location>
        <begin position="50"/>
        <end position="70"/>
    </location>
</feature>
<reference evidence="3 4" key="1">
    <citation type="journal article" date="2014" name="PLoS ONE">
        <title>Global Analysis of Gene Expression Profiles in Physic Nut (Jatropha curcas L.) Seedlings Exposed to Salt Stress.</title>
        <authorList>
            <person name="Zhang L."/>
            <person name="Zhang C."/>
            <person name="Wu P."/>
            <person name="Chen Y."/>
            <person name="Li M."/>
            <person name="Jiang H."/>
            <person name="Wu G."/>
        </authorList>
    </citation>
    <scope>NUCLEOTIDE SEQUENCE [LARGE SCALE GENOMIC DNA]</scope>
    <source>
        <strain evidence="4">cv. GZQX0401</strain>
        <tissue evidence="3">Young leaves</tissue>
    </source>
</reference>
<name>A0A067KXJ0_JATCU</name>
<organism evidence="3 4">
    <name type="scientific">Jatropha curcas</name>
    <name type="common">Barbados nut</name>
    <dbReference type="NCBI Taxonomy" id="180498"/>
    <lineage>
        <taxon>Eukaryota</taxon>
        <taxon>Viridiplantae</taxon>
        <taxon>Streptophyta</taxon>
        <taxon>Embryophyta</taxon>
        <taxon>Tracheophyta</taxon>
        <taxon>Spermatophyta</taxon>
        <taxon>Magnoliopsida</taxon>
        <taxon>eudicotyledons</taxon>
        <taxon>Gunneridae</taxon>
        <taxon>Pentapetalae</taxon>
        <taxon>rosids</taxon>
        <taxon>fabids</taxon>
        <taxon>Malpighiales</taxon>
        <taxon>Euphorbiaceae</taxon>
        <taxon>Crotonoideae</taxon>
        <taxon>Jatropheae</taxon>
        <taxon>Jatropha</taxon>
    </lineage>
</organism>
<sequence>MASYAIPILFLILFASYNTVIARKTRVPKTVAVADENKENPRIIRKSKIGVGGRGSPGGGPGRAPGGPGRHGNIFGKGKWVFDFQYSRKQTRYISELFPFPKRGNINPLKVYKFHTQ</sequence>
<gene>
    <name evidence="3" type="ORF">JCGZ_06046</name>
</gene>
<evidence type="ECO:0000313" key="4">
    <source>
        <dbReference type="Proteomes" id="UP000027138"/>
    </source>
</evidence>
<proteinExistence type="predicted"/>
<feature type="chain" id="PRO_5001639988" evidence="2">
    <location>
        <begin position="23"/>
        <end position="117"/>
    </location>
</feature>
<evidence type="ECO:0000256" key="1">
    <source>
        <dbReference type="SAM" id="MobiDB-lite"/>
    </source>
</evidence>
<dbReference type="Proteomes" id="UP000027138">
    <property type="component" value="Unassembled WGS sequence"/>
</dbReference>
<keyword evidence="4" id="KW-1185">Reference proteome</keyword>